<organism evidence="2 3">
    <name type="scientific">Rodentibacter myodis</name>
    <dbReference type="NCBI Taxonomy" id="1907939"/>
    <lineage>
        <taxon>Bacteria</taxon>
        <taxon>Pseudomonadati</taxon>
        <taxon>Pseudomonadota</taxon>
        <taxon>Gammaproteobacteria</taxon>
        <taxon>Pasteurellales</taxon>
        <taxon>Pasteurellaceae</taxon>
        <taxon>Rodentibacter</taxon>
    </lineage>
</organism>
<comment type="caution">
    <text evidence="2">The sequence shown here is derived from an EMBL/GenBank/DDBJ whole genome shotgun (WGS) entry which is preliminary data.</text>
</comment>
<reference evidence="2 3" key="1">
    <citation type="submission" date="2016-10" db="EMBL/GenBank/DDBJ databases">
        <title>Rodentibacter gen. nov. and new species.</title>
        <authorList>
            <person name="Christensen H."/>
        </authorList>
    </citation>
    <scope>NUCLEOTIDE SEQUENCE [LARGE SCALE GENOMIC DNA]</scope>
    <source>
        <strain evidence="2 3">Ac151</strain>
    </source>
</reference>
<dbReference type="AlphaFoldDB" id="A0A1V3JQ19"/>
<gene>
    <name evidence="2" type="ORF">BKL49_04980</name>
</gene>
<dbReference type="EMBL" id="MLHQ01000011">
    <property type="protein sequence ID" value="OOF58897.1"/>
    <property type="molecule type" value="Genomic_DNA"/>
</dbReference>
<evidence type="ECO:0000313" key="2">
    <source>
        <dbReference type="EMBL" id="OOF58897.1"/>
    </source>
</evidence>
<proteinExistence type="predicted"/>
<keyword evidence="1" id="KW-0472">Membrane</keyword>
<protein>
    <submittedName>
        <fullName evidence="2">Uncharacterized protein</fullName>
    </submittedName>
</protein>
<dbReference type="Proteomes" id="UP000188602">
    <property type="component" value="Unassembled WGS sequence"/>
</dbReference>
<dbReference type="STRING" id="1907939.BKL49_04980"/>
<keyword evidence="3" id="KW-1185">Reference proteome</keyword>
<keyword evidence="1" id="KW-0812">Transmembrane</keyword>
<name>A0A1V3JQ19_9PAST</name>
<evidence type="ECO:0000313" key="3">
    <source>
        <dbReference type="Proteomes" id="UP000188602"/>
    </source>
</evidence>
<sequence>MHKIDFFNAKISLQYAAENSRALLREYAKRSMFCLGWFFAGRGIFTLPWWLTPKWAERLANTFLMPEYSLQLSQTWTINHKGWQIP</sequence>
<accession>A0A1V3JQ19</accession>
<evidence type="ECO:0000256" key="1">
    <source>
        <dbReference type="SAM" id="Phobius"/>
    </source>
</evidence>
<keyword evidence="1" id="KW-1133">Transmembrane helix</keyword>
<feature type="transmembrane region" description="Helical" evidence="1">
    <location>
        <begin position="31"/>
        <end position="51"/>
    </location>
</feature>